<dbReference type="InterPro" id="IPR044060">
    <property type="entry name" value="Bacterial_rp_domain"/>
</dbReference>
<feature type="domain" description="CBM6" evidence="1">
    <location>
        <begin position="610"/>
        <end position="737"/>
    </location>
</feature>
<comment type="caution">
    <text evidence="2">The sequence shown here is derived from an EMBL/GenBank/DDBJ whole genome shotgun (WGS) entry which is preliminary data.</text>
</comment>
<dbReference type="Gene3D" id="3.20.20.80">
    <property type="entry name" value="Glycosidases"/>
    <property type="match status" value="1"/>
</dbReference>
<dbReference type="SUPFAM" id="SSF49785">
    <property type="entry name" value="Galactose-binding domain-like"/>
    <property type="match status" value="1"/>
</dbReference>
<dbReference type="InterPro" id="IPR013191">
    <property type="entry name" value="GH98_central"/>
</dbReference>
<proteinExistence type="predicted"/>
<dbReference type="Gene3D" id="2.60.220.10">
    <property type="entry name" value="Polysaccharide lyase family 8-like, C-terminal"/>
    <property type="match status" value="1"/>
</dbReference>
<dbReference type="InterPro" id="IPR008979">
    <property type="entry name" value="Galactose-bd-like_sf"/>
</dbReference>
<name>A0ABX2ASX7_9BACT</name>
<dbReference type="GO" id="GO:0016787">
    <property type="term" value="F:hydrolase activity"/>
    <property type="evidence" value="ECO:0007669"/>
    <property type="project" value="UniProtKB-KW"/>
</dbReference>
<evidence type="ECO:0000313" key="3">
    <source>
        <dbReference type="Proteomes" id="UP001193734"/>
    </source>
</evidence>
<dbReference type="InterPro" id="IPR005084">
    <property type="entry name" value="CBM6"/>
</dbReference>
<dbReference type="Pfam" id="PF08307">
    <property type="entry name" value="Glyco_hydro_98C"/>
    <property type="match status" value="1"/>
</dbReference>
<dbReference type="Proteomes" id="UP001193734">
    <property type="component" value="Unassembled WGS sequence"/>
</dbReference>
<dbReference type="InterPro" id="IPR011071">
    <property type="entry name" value="Lyase_8-like_C"/>
</dbReference>
<evidence type="ECO:0000259" key="1">
    <source>
        <dbReference type="PROSITE" id="PS51175"/>
    </source>
</evidence>
<dbReference type="Pfam" id="PF08306">
    <property type="entry name" value="Glyco_hydro_98M"/>
    <property type="match status" value="1"/>
</dbReference>
<keyword evidence="2" id="KW-0378">Hydrolase</keyword>
<dbReference type="Gene3D" id="2.60.120.260">
    <property type="entry name" value="Galactose-binding domain-like"/>
    <property type="match status" value="1"/>
</dbReference>
<reference evidence="2 3" key="1">
    <citation type="submission" date="2020-05" db="EMBL/GenBank/DDBJ databases">
        <title>Distinct polysaccharide utilization as determinants for interspecies competition between intestinal Prevotella spp.</title>
        <authorList>
            <person name="Galvez E.J.C."/>
            <person name="Iljazovic A."/>
            <person name="Strowig T."/>
        </authorList>
    </citation>
    <scope>NUCLEOTIDE SEQUENCE [LARGE SCALE GENOMIC DNA]</scope>
    <source>
        <strain evidence="2 3">PROD</strain>
    </source>
</reference>
<organism evidence="2 3">
    <name type="scientific">Xylanibacter rodentium</name>
    <dbReference type="NCBI Taxonomy" id="2736289"/>
    <lineage>
        <taxon>Bacteria</taxon>
        <taxon>Pseudomonadati</taxon>
        <taxon>Bacteroidota</taxon>
        <taxon>Bacteroidia</taxon>
        <taxon>Bacteroidales</taxon>
        <taxon>Prevotellaceae</taxon>
        <taxon>Xylanibacter</taxon>
    </lineage>
</organism>
<accession>A0ABX2ASX7</accession>
<dbReference type="PROSITE" id="PS51175">
    <property type="entry name" value="CBM6"/>
    <property type="match status" value="1"/>
</dbReference>
<gene>
    <name evidence="2" type="ORF">HPS55_05790</name>
</gene>
<sequence length="1034" mass="115540">MFMMFAVFTLATVTASAQERRPIDEKHPMWLIHVDIWNQADPQKIIDLIPDDIKPFVCLNLSLSCSYDKEKDVYMRPQNGVRTFKSWATVCQANNMWFTCQPASGGHTHIKDDDLETFEYFHKRYPNFLGWNFAEQFWGFDEPNDKSSSTQLDRLALFAKLIPMAHRYGGFLTISFCGNIWSHGLNPVGMMKRNADLLQACRDYPEAILWLYKYTTSSCFYNNESVTFSPFISGLAKNYGVRYDNCGWNGALDAILGENHGRKYPNAAGIGTVMEQTCVNGGAVWDGPELIWTEDFQNLATSNVNGYTRRNWGRFPGFDKVWIDMFRKITDGTMYIPTRKEVVDRTKIIVVNDMTSGSDEDKYASWGSLYDGLYKQDDPFNTGNGQWMNNYWYLKKTGRYGTIPVAVELYDDLAKTIPVVVKKSEHNKRWPNESKKVEEYNKMYPETSTGDLFVSRHKNQIVAYTPYTYLNEKTTAQGSMALQYNTCESMELTFGQLCSGIIREYAGHIDCYLNNFRSDAPAKVTDIIVIKGATARPSHELKRRASAIASSSETWDETTGTYTLEVSHNGPVDVKITCAGAATDRATDILPAEALTADLPKQPGDYTGELIIEAEDMDYKSIKDCVVLPYYNRPNVRGFAGNGFIEMGTNTAGSLRHATNKLKAGTYDITVRYSSASAAGTLNAMVNGKTYTLQCEQTETNEWKKVTFTADIKTGNNTLTLTNNKGIDMMIDQVTYAPQGTPAEEFLVTIRDAEHGKVTASTVTAAEGTVVTLNVDAETGYALAGWEIVHGNVTIGDDLTFVMPDDNVTLRPFFKDVTSMYKLSFDKVGTGALPEGWRTVQGGDEVHEYPNTYGQGARTFSGFNGYQGRALYWREKNAEYGRQEAYRLALEPGNYQLKYAVAAWKGQPNYRVSILDERGNAIVTSPVHTASPNANGSSTADVSKTVLRELDVKIAVAGNYIISFTDAGNGFDEFLLLDCQLINADINAIESIVTAEGDEITGIYSIDGVKRTEMQKGLNIIQFRGGKTKKVICR</sequence>
<protein>
    <submittedName>
        <fullName evidence="2">Glycosyl hydrolase family 98</fullName>
    </submittedName>
</protein>
<evidence type="ECO:0000313" key="2">
    <source>
        <dbReference type="EMBL" id="NPE13844.1"/>
    </source>
</evidence>
<dbReference type="Pfam" id="PF18998">
    <property type="entry name" value="Flg_new_2"/>
    <property type="match status" value="1"/>
</dbReference>
<dbReference type="EMBL" id="JABKKE010000007">
    <property type="protein sequence ID" value="NPE13844.1"/>
    <property type="molecule type" value="Genomic_DNA"/>
</dbReference>
<keyword evidence="3" id="KW-1185">Reference proteome</keyword>
<dbReference type="InterPro" id="IPR013190">
    <property type="entry name" value="GH98_C"/>
</dbReference>